<sequence length="215" mass="24615">MSTTNKGFNYIFNTSKEDHTIAKVLSGYKPKDVVSLQDLSSFDVQTLESIVEVQRVLFSSCYKPKGERYNVNTKMLDVLTACVVRHFPLLKALNPGSPVVKRVESPHDKSFLHGFRNLPVIRFPAPSDRQPTRYEEKPQEASQEQKIIDHQAAVIKHFIEHIKRHDARMDAHEAKQTNDPIQATNKRSCQEEDNQAVSTQKKKQRRGSVTHRHAT</sequence>
<feature type="compositionally biased region" description="Polar residues" evidence="1">
    <location>
        <begin position="177"/>
        <end position="187"/>
    </location>
</feature>
<feature type="region of interest" description="Disordered" evidence="1">
    <location>
        <begin position="123"/>
        <end position="145"/>
    </location>
</feature>
<dbReference type="AlphaFoldDB" id="A0A225UFG7"/>
<gene>
    <name evidence="2" type="ORF">PHMEG_00039213</name>
</gene>
<keyword evidence="3" id="KW-1185">Reference proteome</keyword>
<reference evidence="3" key="1">
    <citation type="submission" date="2017-03" db="EMBL/GenBank/DDBJ databases">
        <title>Phytopthora megakarya and P. palmivora, two closely related causual agents of cacao black pod achieved similar genome size and gene model numbers by different mechanisms.</title>
        <authorList>
            <person name="Ali S."/>
            <person name="Shao J."/>
            <person name="Larry D.J."/>
            <person name="Kronmiller B."/>
            <person name="Shen D."/>
            <person name="Strem M.D."/>
            <person name="Melnick R.L."/>
            <person name="Guiltinan M.J."/>
            <person name="Tyler B.M."/>
            <person name="Meinhardt L.W."/>
            <person name="Bailey B.A."/>
        </authorList>
    </citation>
    <scope>NUCLEOTIDE SEQUENCE [LARGE SCALE GENOMIC DNA]</scope>
    <source>
        <strain evidence="3">zdho120</strain>
    </source>
</reference>
<dbReference type="OrthoDB" id="115326at2759"/>
<protein>
    <submittedName>
        <fullName evidence="2">Uncharacterized protein</fullName>
    </submittedName>
</protein>
<feature type="region of interest" description="Disordered" evidence="1">
    <location>
        <begin position="169"/>
        <end position="215"/>
    </location>
</feature>
<dbReference type="EMBL" id="NBNE01019063">
    <property type="protein sequence ID" value="OWY91967.1"/>
    <property type="molecule type" value="Genomic_DNA"/>
</dbReference>
<organism evidence="2 3">
    <name type="scientific">Phytophthora megakarya</name>
    <dbReference type="NCBI Taxonomy" id="4795"/>
    <lineage>
        <taxon>Eukaryota</taxon>
        <taxon>Sar</taxon>
        <taxon>Stramenopiles</taxon>
        <taxon>Oomycota</taxon>
        <taxon>Peronosporomycetes</taxon>
        <taxon>Peronosporales</taxon>
        <taxon>Peronosporaceae</taxon>
        <taxon>Phytophthora</taxon>
    </lineage>
</organism>
<feature type="compositionally biased region" description="Basic and acidic residues" evidence="1">
    <location>
        <begin position="130"/>
        <end position="139"/>
    </location>
</feature>
<accession>A0A225UFG7</accession>
<evidence type="ECO:0000313" key="3">
    <source>
        <dbReference type="Proteomes" id="UP000198211"/>
    </source>
</evidence>
<comment type="caution">
    <text evidence="2">The sequence shown here is derived from an EMBL/GenBank/DDBJ whole genome shotgun (WGS) entry which is preliminary data.</text>
</comment>
<proteinExistence type="predicted"/>
<evidence type="ECO:0000256" key="1">
    <source>
        <dbReference type="SAM" id="MobiDB-lite"/>
    </source>
</evidence>
<name>A0A225UFG7_9STRA</name>
<dbReference type="STRING" id="4795.A0A225UFG7"/>
<feature type="compositionally biased region" description="Basic residues" evidence="1">
    <location>
        <begin position="200"/>
        <end position="215"/>
    </location>
</feature>
<evidence type="ECO:0000313" key="2">
    <source>
        <dbReference type="EMBL" id="OWY91967.1"/>
    </source>
</evidence>
<dbReference type="Proteomes" id="UP000198211">
    <property type="component" value="Unassembled WGS sequence"/>
</dbReference>